<gene>
    <name evidence="1" type="ORF">GCM10018793_32350</name>
</gene>
<keyword evidence="2" id="KW-1185">Reference proteome</keyword>
<dbReference type="Proteomes" id="UP000603708">
    <property type="component" value="Unassembled WGS sequence"/>
</dbReference>
<dbReference type="PANTHER" id="PTHR43649">
    <property type="entry name" value="ARABINOSE-BINDING PROTEIN-RELATED"/>
    <property type="match status" value="1"/>
</dbReference>
<dbReference type="PROSITE" id="PS51257">
    <property type="entry name" value="PROKAR_LIPOPROTEIN"/>
    <property type="match status" value="1"/>
</dbReference>
<dbReference type="Gene3D" id="3.40.190.10">
    <property type="entry name" value="Periplasmic binding protein-like II"/>
    <property type="match status" value="2"/>
</dbReference>
<dbReference type="InterPro" id="IPR006311">
    <property type="entry name" value="TAT_signal"/>
</dbReference>
<dbReference type="CDD" id="cd14748">
    <property type="entry name" value="PBP2_UgpB"/>
    <property type="match status" value="1"/>
</dbReference>
<proteinExistence type="predicted"/>
<reference evidence="1" key="1">
    <citation type="journal article" date="2014" name="Int. J. Syst. Evol. Microbiol.">
        <title>Complete genome sequence of Corynebacterium casei LMG S-19264T (=DSM 44701T), isolated from a smear-ripened cheese.</title>
        <authorList>
            <consortium name="US DOE Joint Genome Institute (JGI-PGF)"/>
            <person name="Walter F."/>
            <person name="Albersmeier A."/>
            <person name="Kalinowski J."/>
            <person name="Ruckert C."/>
        </authorList>
    </citation>
    <scope>NUCLEOTIDE SEQUENCE</scope>
    <source>
        <strain evidence="1">JCM 5069</strain>
    </source>
</reference>
<name>A0A919G7X7_9ACTN</name>
<organism evidence="1 2">
    <name type="scientific">Streptomyces sulfonofaciens</name>
    <dbReference type="NCBI Taxonomy" id="68272"/>
    <lineage>
        <taxon>Bacteria</taxon>
        <taxon>Bacillati</taxon>
        <taxon>Actinomycetota</taxon>
        <taxon>Actinomycetes</taxon>
        <taxon>Kitasatosporales</taxon>
        <taxon>Streptomycetaceae</taxon>
        <taxon>Streptomyces</taxon>
    </lineage>
</organism>
<protein>
    <submittedName>
        <fullName evidence="1">ABC transporter substrate-binding protein</fullName>
    </submittedName>
</protein>
<dbReference type="AlphaFoldDB" id="A0A919G7X7"/>
<dbReference type="InterPro" id="IPR050490">
    <property type="entry name" value="Bact_solute-bd_prot1"/>
</dbReference>
<accession>A0A919G7X7</accession>
<dbReference type="EMBL" id="BNCD01000008">
    <property type="protein sequence ID" value="GHH79476.1"/>
    <property type="molecule type" value="Genomic_DNA"/>
</dbReference>
<evidence type="ECO:0000313" key="2">
    <source>
        <dbReference type="Proteomes" id="UP000603708"/>
    </source>
</evidence>
<dbReference type="Pfam" id="PF13416">
    <property type="entry name" value="SBP_bac_8"/>
    <property type="match status" value="1"/>
</dbReference>
<dbReference type="RefSeq" id="WP_189932512.1">
    <property type="nucleotide sequence ID" value="NZ_BNCD01000008.1"/>
</dbReference>
<evidence type="ECO:0000313" key="1">
    <source>
        <dbReference type="EMBL" id="GHH79476.1"/>
    </source>
</evidence>
<dbReference type="SUPFAM" id="SSF53850">
    <property type="entry name" value="Periplasmic binding protein-like II"/>
    <property type="match status" value="1"/>
</dbReference>
<dbReference type="PANTHER" id="PTHR43649:SF30">
    <property type="entry name" value="ABC TRANSPORTER SUBSTRATE-BINDING PROTEIN"/>
    <property type="match status" value="1"/>
</dbReference>
<dbReference type="InterPro" id="IPR006059">
    <property type="entry name" value="SBP"/>
</dbReference>
<reference evidence="1" key="2">
    <citation type="submission" date="2020-09" db="EMBL/GenBank/DDBJ databases">
        <authorList>
            <person name="Sun Q."/>
            <person name="Ohkuma M."/>
        </authorList>
    </citation>
    <scope>NUCLEOTIDE SEQUENCE</scope>
    <source>
        <strain evidence="1">JCM 5069</strain>
    </source>
</reference>
<sequence length="455" mass="50338">MTRPSPGHRTGPALGRRRLLGAGAGLGLGAALSACGQTTGAVSQPGGAVPDAYRGRTKVVLWSTFADPVGPALQKLVDAFNREQRDVYVEVQFQGTYDECAQKAVISLLGAQAPDLCVLSDVKWYKFYFGDALEPWDSYFDPGELAATYNPRLLSEGQARGRTWWLPLARSTPLFYYNKTLFRKAGVPVRAPESYEELYDWSHRITKQTTGGKRVALEAYQKVDGDWQFQCSAWQWGGAYSRGLDVTIDEGGAVEAGEWQRKLIFKDRIAYMATEPTADIGNQLIATLVTSTGGLKKINEMAAANGWELGTGFLPRQKKFAVNTGGGGLGMFKRVPRERKEAAAEFVRFLARPENAAQWTVETGYLPVVPAAVEQAPLVRLMRDDPNFTTAVKQLERTRKGDQVRMMIPNANVRIYIALQRIWSGNTPAQQAFSEVADQLRKGVDRYGTMIEEHL</sequence>
<comment type="caution">
    <text evidence="1">The sequence shown here is derived from an EMBL/GenBank/DDBJ whole genome shotgun (WGS) entry which is preliminary data.</text>
</comment>
<dbReference type="PROSITE" id="PS51318">
    <property type="entry name" value="TAT"/>
    <property type="match status" value="1"/>
</dbReference>